<dbReference type="EMBL" id="GL385401">
    <property type="protein sequence ID" value="EJT70695.1"/>
    <property type="molecule type" value="Genomic_DNA"/>
</dbReference>
<dbReference type="PANTHER" id="PTHR46108:SF4">
    <property type="entry name" value="BLUE CHEESE"/>
    <property type="match status" value="1"/>
</dbReference>
<evidence type="ECO:0000259" key="5">
    <source>
        <dbReference type="PROSITE" id="PS50197"/>
    </source>
</evidence>
<dbReference type="InterPro" id="IPR036372">
    <property type="entry name" value="BEACH_dom_sf"/>
</dbReference>
<dbReference type="PROSITE" id="PS51783">
    <property type="entry name" value="PH_BEACH"/>
    <property type="match status" value="1"/>
</dbReference>
<dbReference type="eggNOG" id="KOG1788">
    <property type="taxonomic scope" value="Eukaryota"/>
</dbReference>
<dbReference type="Pfam" id="PF14844">
    <property type="entry name" value="PH_BEACH"/>
    <property type="match status" value="1"/>
</dbReference>
<evidence type="ECO:0000259" key="6">
    <source>
        <dbReference type="PROSITE" id="PS51783"/>
    </source>
</evidence>
<reference evidence="7" key="3">
    <citation type="submission" date="2010-09" db="EMBL/GenBank/DDBJ databases">
        <title>Annotation of Gaeumannomyces graminis var. tritici R3-111a-1.</title>
        <authorList>
            <consortium name="The Broad Institute Genome Sequencing Platform"/>
            <person name="Ma L.-J."/>
            <person name="Dead R."/>
            <person name="Young S.K."/>
            <person name="Zeng Q."/>
            <person name="Gargeya S."/>
            <person name="Fitzgerald M."/>
            <person name="Haas B."/>
            <person name="Abouelleil A."/>
            <person name="Alvarado L."/>
            <person name="Arachchi H.M."/>
            <person name="Berlin A."/>
            <person name="Brown A."/>
            <person name="Chapman S.B."/>
            <person name="Chen Z."/>
            <person name="Dunbar C."/>
            <person name="Freedman E."/>
            <person name="Gearin G."/>
            <person name="Gellesch M."/>
            <person name="Goldberg J."/>
            <person name="Griggs A."/>
            <person name="Gujja S."/>
            <person name="Heiman D."/>
            <person name="Howarth C."/>
            <person name="Larson L."/>
            <person name="Lui A."/>
            <person name="MacDonald P.J.P."/>
            <person name="Mehta T."/>
            <person name="Montmayeur A."/>
            <person name="Murphy C."/>
            <person name="Neiman D."/>
            <person name="Pearson M."/>
            <person name="Priest M."/>
            <person name="Roberts A."/>
            <person name="Saif S."/>
            <person name="Shea T."/>
            <person name="Shenoy N."/>
            <person name="Sisk P."/>
            <person name="Stolte C."/>
            <person name="Sykes S."/>
            <person name="Yandava C."/>
            <person name="Wortman J."/>
            <person name="Nusbaum C."/>
            <person name="Birren B."/>
        </authorList>
    </citation>
    <scope>NUCLEOTIDE SEQUENCE</scope>
    <source>
        <strain evidence="7">R3-111a-1</strain>
    </source>
</reference>
<evidence type="ECO:0000256" key="1">
    <source>
        <dbReference type="ARBA" id="ARBA00022574"/>
    </source>
</evidence>
<dbReference type="Gene3D" id="2.60.120.200">
    <property type="match status" value="1"/>
</dbReference>
<dbReference type="SMART" id="SM00320">
    <property type="entry name" value="WD40"/>
    <property type="match status" value="4"/>
</dbReference>
<dbReference type="HOGENOM" id="CLU_000175_2_1_1"/>
<dbReference type="Gene3D" id="1.10.1540.10">
    <property type="entry name" value="BEACH domain"/>
    <property type="match status" value="1"/>
</dbReference>
<keyword evidence="1 3" id="KW-0853">WD repeat</keyword>
<dbReference type="RefSeq" id="XP_009227873.1">
    <property type="nucleotide sequence ID" value="XM_009229609.1"/>
</dbReference>
<dbReference type="InterPro" id="IPR011993">
    <property type="entry name" value="PH-like_dom_sf"/>
</dbReference>
<name>J3PDZ5_GAET3</name>
<dbReference type="eggNOG" id="KOG1786">
    <property type="taxonomic scope" value="Eukaryota"/>
</dbReference>
<keyword evidence="9" id="KW-1185">Reference proteome</keyword>
<dbReference type="SMART" id="SM01026">
    <property type="entry name" value="Beach"/>
    <property type="match status" value="1"/>
</dbReference>
<feature type="compositionally biased region" description="Low complexity" evidence="4">
    <location>
        <begin position="1786"/>
        <end position="1799"/>
    </location>
</feature>
<dbReference type="InterPro" id="IPR051944">
    <property type="entry name" value="BEACH_domain_protein"/>
</dbReference>
<dbReference type="Pfam" id="PF23295">
    <property type="entry name" value="Arm_4"/>
    <property type="match status" value="1"/>
</dbReference>
<protein>
    <submittedName>
        <fullName evidence="7">Beige/BEACH domain-containing protein</fullName>
    </submittedName>
</protein>
<dbReference type="CDD" id="cd01201">
    <property type="entry name" value="PH_BEACH"/>
    <property type="match status" value="1"/>
</dbReference>
<feature type="compositionally biased region" description="Acidic residues" evidence="4">
    <location>
        <begin position="1830"/>
        <end position="1849"/>
    </location>
</feature>
<dbReference type="STRING" id="644352.J3PDZ5"/>
<gene>
    <name evidence="8" type="primary">20352176</name>
    <name evidence="7" type="ORF">GGTG_11718</name>
</gene>
<dbReference type="VEuPathDB" id="FungiDB:GGTG_11718"/>
<dbReference type="EnsemblFungi" id="EJT70695">
    <property type="protein sequence ID" value="EJT70695"/>
    <property type="gene ID" value="GGTG_11718"/>
</dbReference>
<dbReference type="GeneID" id="20352176"/>
<dbReference type="Gene3D" id="2.30.29.30">
    <property type="entry name" value="Pleckstrin-homology domain (PH domain)/Phosphotyrosine-binding domain (PTB)"/>
    <property type="match status" value="1"/>
</dbReference>
<dbReference type="FunFam" id="1.10.1540.10:FF:000002">
    <property type="entry name" value="WD repeat and FYVE domain containing 3"/>
    <property type="match status" value="1"/>
</dbReference>
<reference evidence="8" key="4">
    <citation type="journal article" date="2015" name="G3 (Bethesda)">
        <title>Genome sequences of three phytopathogenic species of the Magnaporthaceae family of fungi.</title>
        <authorList>
            <person name="Okagaki L.H."/>
            <person name="Nunes C.C."/>
            <person name="Sailsbery J."/>
            <person name="Clay B."/>
            <person name="Brown D."/>
            <person name="John T."/>
            <person name="Oh Y."/>
            <person name="Young N."/>
            <person name="Fitzgerald M."/>
            <person name="Haas B.J."/>
            <person name="Zeng Q."/>
            <person name="Young S."/>
            <person name="Adiconis X."/>
            <person name="Fan L."/>
            <person name="Levin J.Z."/>
            <person name="Mitchell T.K."/>
            <person name="Okubara P.A."/>
            <person name="Farman M.L."/>
            <person name="Kohn L.M."/>
            <person name="Birren B."/>
            <person name="Ma L.-J."/>
            <person name="Dean R.A."/>
        </authorList>
    </citation>
    <scope>NUCLEOTIDE SEQUENCE</scope>
    <source>
        <strain evidence="8">R3-111a-1</strain>
    </source>
</reference>
<dbReference type="PROSITE" id="PS50082">
    <property type="entry name" value="WD_REPEATS_2"/>
    <property type="match status" value="1"/>
</dbReference>
<dbReference type="InterPro" id="IPR056252">
    <property type="entry name" value="Alfy-like_Arm-like"/>
</dbReference>
<dbReference type="InterPro" id="IPR036322">
    <property type="entry name" value="WD40_repeat_dom_sf"/>
</dbReference>
<dbReference type="PROSITE" id="PS50294">
    <property type="entry name" value="WD_REPEATS_REGION"/>
    <property type="match status" value="1"/>
</dbReference>
<reference evidence="9" key="1">
    <citation type="submission" date="2010-07" db="EMBL/GenBank/DDBJ databases">
        <title>The genome sequence of Gaeumannomyces graminis var. tritici strain R3-111a-1.</title>
        <authorList>
            <consortium name="The Broad Institute Genome Sequencing Platform"/>
            <person name="Ma L.-J."/>
            <person name="Dead R."/>
            <person name="Young S."/>
            <person name="Zeng Q."/>
            <person name="Koehrsen M."/>
            <person name="Alvarado L."/>
            <person name="Berlin A."/>
            <person name="Chapman S.B."/>
            <person name="Chen Z."/>
            <person name="Freedman E."/>
            <person name="Gellesch M."/>
            <person name="Goldberg J."/>
            <person name="Griggs A."/>
            <person name="Gujja S."/>
            <person name="Heilman E.R."/>
            <person name="Heiman D."/>
            <person name="Hepburn T."/>
            <person name="Howarth C."/>
            <person name="Jen D."/>
            <person name="Larson L."/>
            <person name="Mehta T."/>
            <person name="Neiman D."/>
            <person name="Pearson M."/>
            <person name="Roberts A."/>
            <person name="Saif S."/>
            <person name="Shea T."/>
            <person name="Shenoy N."/>
            <person name="Sisk P."/>
            <person name="Stolte C."/>
            <person name="Sykes S."/>
            <person name="Walk T."/>
            <person name="White J."/>
            <person name="Yandava C."/>
            <person name="Haas B."/>
            <person name="Nusbaum C."/>
            <person name="Birren B."/>
        </authorList>
    </citation>
    <scope>NUCLEOTIDE SEQUENCE [LARGE SCALE GENOMIC DNA]</scope>
    <source>
        <strain evidence="9">R3-111a-1</strain>
    </source>
</reference>
<dbReference type="InterPro" id="IPR023362">
    <property type="entry name" value="PH-BEACH_dom"/>
</dbReference>
<dbReference type="Gene3D" id="2.130.10.10">
    <property type="entry name" value="YVTN repeat-like/Quinoprotein amine dehydrogenase"/>
    <property type="match status" value="1"/>
</dbReference>
<feature type="compositionally biased region" description="Low complexity" evidence="4">
    <location>
        <begin position="1761"/>
        <end position="1771"/>
    </location>
</feature>
<dbReference type="Pfam" id="PF00400">
    <property type="entry name" value="WD40"/>
    <property type="match status" value="1"/>
</dbReference>
<dbReference type="CDD" id="cd06071">
    <property type="entry name" value="Beach"/>
    <property type="match status" value="1"/>
</dbReference>
<dbReference type="SUPFAM" id="SSF50729">
    <property type="entry name" value="PH domain-like"/>
    <property type="match status" value="1"/>
</dbReference>
<dbReference type="Pfam" id="PF02138">
    <property type="entry name" value="Beach"/>
    <property type="match status" value="1"/>
</dbReference>
<dbReference type="PANTHER" id="PTHR46108">
    <property type="entry name" value="BLUE CHEESE"/>
    <property type="match status" value="1"/>
</dbReference>
<evidence type="ECO:0000313" key="7">
    <source>
        <dbReference type="EMBL" id="EJT70695.1"/>
    </source>
</evidence>
<evidence type="ECO:0000256" key="2">
    <source>
        <dbReference type="ARBA" id="ARBA00022737"/>
    </source>
</evidence>
<feature type="region of interest" description="Disordered" evidence="4">
    <location>
        <begin position="1786"/>
        <end position="1850"/>
    </location>
</feature>
<feature type="domain" description="BEACH" evidence="5">
    <location>
        <begin position="2035"/>
        <end position="2326"/>
    </location>
</feature>
<feature type="compositionally biased region" description="Low complexity" evidence="4">
    <location>
        <begin position="202"/>
        <end position="211"/>
    </location>
</feature>
<accession>J3PDZ5</accession>
<dbReference type="InterPro" id="IPR001680">
    <property type="entry name" value="WD40_rpt"/>
</dbReference>
<dbReference type="SUPFAM" id="SSF81837">
    <property type="entry name" value="BEACH domain"/>
    <property type="match status" value="1"/>
</dbReference>
<evidence type="ECO:0000256" key="4">
    <source>
        <dbReference type="SAM" id="MobiDB-lite"/>
    </source>
</evidence>
<dbReference type="PROSITE" id="PS00678">
    <property type="entry name" value="WD_REPEATS_1"/>
    <property type="match status" value="1"/>
</dbReference>
<dbReference type="SUPFAM" id="SSF50978">
    <property type="entry name" value="WD40 repeat-like"/>
    <property type="match status" value="1"/>
</dbReference>
<feature type="repeat" description="WD" evidence="3">
    <location>
        <begin position="2460"/>
        <end position="2501"/>
    </location>
</feature>
<dbReference type="InterPro" id="IPR013320">
    <property type="entry name" value="ConA-like_dom_sf"/>
</dbReference>
<evidence type="ECO:0000256" key="3">
    <source>
        <dbReference type="PROSITE-ProRule" id="PRU00221"/>
    </source>
</evidence>
<evidence type="ECO:0000313" key="8">
    <source>
        <dbReference type="EnsemblFungi" id="EJT70695"/>
    </source>
</evidence>
<dbReference type="InterPro" id="IPR015943">
    <property type="entry name" value="WD40/YVTN_repeat-like_dom_sf"/>
</dbReference>
<reference evidence="7" key="2">
    <citation type="submission" date="2010-07" db="EMBL/GenBank/DDBJ databases">
        <authorList>
            <consortium name="The Broad Institute Genome Sequencing Platform"/>
            <consortium name="Broad Institute Genome Sequencing Center for Infectious Disease"/>
            <person name="Ma L.-J."/>
            <person name="Dead R."/>
            <person name="Young S."/>
            <person name="Zeng Q."/>
            <person name="Koehrsen M."/>
            <person name="Alvarado L."/>
            <person name="Berlin A."/>
            <person name="Chapman S.B."/>
            <person name="Chen Z."/>
            <person name="Freedman E."/>
            <person name="Gellesch M."/>
            <person name="Goldberg J."/>
            <person name="Griggs A."/>
            <person name="Gujja S."/>
            <person name="Heilman E.R."/>
            <person name="Heiman D."/>
            <person name="Hepburn T."/>
            <person name="Howarth C."/>
            <person name="Jen D."/>
            <person name="Larson L."/>
            <person name="Mehta T."/>
            <person name="Neiman D."/>
            <person name="Pearson M."/>
            <person name="Roberts A."/>
            <person name="Saif S."/>
            <person name="Shea T."/>
            <person name="Shenoy N."/>
            <person name="Sisk P."/>
            <person name="Stolte C."/>
            <person name="Sykes S."/>
            <person name="Walk T."/>
            <person name="White J."/>
            <person name="Yandava C."/>
            <person name="Haas B."/>
            <person name="Nusbaum C."/>
            <person name="Birren B."/>
        </authorList>
    </citation>
    <scope>NUCLEOTIDE SEQUENCE</scope>
    <source>
        <strain evidence="7">R3-111a-1</strain>
    </source>
</reference>
<dbReference type="InterPro" id="IPR000409">
    <property type="entry name" value="BEACH_dom"/>
</dbReference>
<organism evidence="7">
    <name type="scientific">Gaeumannomyces tritici (strain R3-111a-1)</name>
    <name type="common">Wheat and barley take-all root rot fungus</name>
    <name type="synonym">Gaeumannomyces graminis var. tritici</name>
    <dbReference type="NCBI Taxonomy" id="644352"/>
    <lineage>
        <taxon>Eukaryota</taxon>
        <taxon>Fungi</taxon>
        <taxon>Dikarya</taxon>
        <taxon>Ascomycota</taxon>
        <taxon>Pezizomycotina</taxon>
        <taxon>Sordariomycetes</taxon>
        <taxon>Sordariomycetidae</taxon>
        <taxon>Magnaporthales</taxon>
        <taxon>Magnaporthaceae</taxon>
        <taxon>Gaeumannomyces</taxon>
    </lineage>
</organism>
<feature type="region of interest" description="Disordered" evidence="4">
    <location>
        <begin position="2563"/>
        <end position="2595"/>
    </location>
</feature>
<sequence>MATRPSRYRSSTSASTPPVVSKAAEVLQTLLDQLAQAASPSTSGGNGYPEIHNVVRYAREIHQLIAANRPPCPAQDNFRHLRGFHRLIDVLRAFSGFYDPSVRTPTERASLFELLHVLLAVLSAAFREHHGNRRYFRHRVEGGGWEALEQVLASIGLGGSDADLWTNCQLFGKLLSFSLDDQRFDDLSRWVGSAVAARKETATTPSSTAATTHEEAKDGTQTEDNGGEPPPSLETIKQKLEGIVGVKTVLHNPEIMRAVIDFWESIPRDKGLETNPASVLVLSTISSVVNTSFFNLSALHSTGVLSRLLRIYFDPQSKLSQAEKQIVLPLCRMLMSLGVNKLADAQFLLASRDPAASEFCLEMTEKHNGPSFVQFDLSLHGHSSIELPNLGRSFPPQSSPGYTFTAWVRIDRFDPSAHTTIFGVFDATQTCFLLAYLERDTHNFILQTSVTSQRPSVRFKGFTFKTGQWYHIGLVHKRPKTMIASKASLYVNGEFVEQIRAAYPVPPPLSNASTESFASFTSNANKTVPVQAFLGTPRDLSTQLGPGLIFSRWSMASAHLFEDVLSDDFLAVHYRLGARYQGNFQDCLGGFQTYEASAALGLRNELFHPGKDENSDILRAIRGRASTILPEAKIAMGTMPAAMFRTDSLFLDSRLFRSLSRVAAGNLLSMTTKSGTAIAVNVALPCVNDALVRAHGVSVLSGDPVLAVPRNFDDSLWRLAGFTPVVLKLVERSTTPEELLRGVEMMFLCINKSWRNSDAMERENGYSILAMLLRAKLGYGVSSPAGGSGSGSDNGAWRLKLTAEERDRTSFQLLSLVLAFVGYKHTDPIESFIINPLAYRILLIDFDTWRKSAPITQELYYKQFVTFAVMSKYHQFNSRGLSRMRIIKRLLDAMKAETVPEDTMPHFIKAFESLVKCNCTLEVHRALARFITYAFHTTASSLPRTPKAPANLSRSSTPGITTLARRPTVEINGSGSATSAPRTLGRRQLGVKILEVYTRLLCERGNMADIRRFARAVTNKWLLCLLAEEDAEIVVYACKILARLLVTHGSSYTSKFSATNKTGGFWVMAYRLKHWWELSTLWPICFCILFGKDVADVDFSRPFDHNTLLDIFTGRVIYPDALPIVTSMFQHGLRDVMRHQDDPESPAGMGGFVKSVPTVVDTAESKPGPRSMALADELISRQTPRPDKERVDNHAVVLHTVIRFLSSLHTRSPDFREFCLSSEYVRYLLSALYPIIVSADPVSPETELNSKDSALTFEGGDVIIRPVPGSGNSAPIVRTSTTTLPDRPGAAPVQGSKGTPLRKASSFILLTAQKSPQFPSQALFAQVMSPKKIVATQKVSNAVLDGLLDLVTAVFGEQVLVRKEFPGFGLSIKVPPGFQEHQAYFESYVLRSTISHLEHAIQKDLKVLCEPKALTNVGRFTSHMTEAIFEGWFMNGIEPMLDFTGMLLEYLQRPDISTLKSVRLCNQAVATVRHSFLKLALLRLSEIDDPQLSDSEASSALQRIFYWQTVLLASVSADDDYMKLVWYQLYSRLLDSREQIRLMAASVWRIMLVQKPEESQTILRQCAGPDQRQLTQNFSKLTEVDDGNFVKWVDEHRPSLDTLFFGGMARPWEDFVAVENQRTTETARSRLSRRREKLRQWHAEGLERDNVLVRHEMANGGWAKSIYVDEYFRHQRLLQDQQDDLAFLSSAFAKMDRDLRRPGATFAEQATVKWKLDRTEGRNRMRLRLLPDYALRQEGGYQTKQRRNTDAAAAPSTVPQNNTDNNSNNNTGQPLLAVPTVAIGSSKPITSPISPSKDPAQGAGRGKDFDFSTEPDSVGGDTDSTKGVGPEDDFELVENPDDPEAEDSFEDKNRKVMRRLEHGDQVQSVYNISRIIGLEACEGILLIGKEALYLMDNVFQRSDGEIINVWQAPPEERDLFSQIITQDKGAADRRAVSKRSEQESRSWRWLDVISISKRRFLFRDVAVEMFFRDGRSYLLTAINPAMRDEIHGKLVQKTQHSAGPGSSLASPEDAWRLEALKVFEEAPQTFGSKFGSIFNSSPWNPIMRRWQKGEISNFHYLMLVNTMAGRTFNDLTQYPVFPWVLADYSSDELDLNDPATFRDLSKPMGAQTLNRQADFRERYNGLAELDVPPFHYGTHYSSAMVVASYLIRLPPFVDSYLLLQGGHFDHPDRLFYSVAGAWKSASQDNGSDVRELIPEFFCLPEFLSNINSYDFGTRQDGSKVDGVVLPPWAKGDPKVFIARHREALESPYVTQNLHHWIDLVFGYKQRGEAAVENLNVFHHMSYHGAVDLDNVTDPQERKVITSIIHNFGQTPHQVFPKPHPPRESVHCHIKRLDTSIYALTRLPYPLLESHEKVASLIYAPKLDRLLCASPFRVNLPPHYDKFLEWGYADNSVRFYFSDNRKLAGVFENTHMGQISCVAFADSKTLISAGEDGVVTAHTVQTGGPGKPIDIQPRSSLFGHKTAVTTVAVSKALSVLVTVSQDGEALLWDLNRLEFVRRLQGPNSGGSGGAWPIECARVNDVTGDIMLCSGTNVVLFSVNGDLILHQNVCGPAAAHGGDGGFLTVDHHRGGGGSSSRSSSVGSRGNGVAGGGGHATPTDDYVYSCAFYEGSGGGEWLESQLIFTGHRRGRVNVWRKVVSAAATGAGNMAAGRGGGGRRSTGAGPGGGGVWELEFLRRLDHVDPKSETGANVDAAMTCITPMPQVVYTGDEDGRVYEWNLIQRER</sequence>
<dbReference type="Pfam" id="PF13385">
    <property type="entry name" value="Laminin_G_3"/>
    <property type="match status" value="1"/>
</dbReference>
<proteinExistence type="predicted"/>
<feature type="region of interest" description="Disordered" evidence="4">
    <location>
        <begin position="201"/>
        <end position="231"/>
    </location>
</feature>
<reference evidence="8" key="5">
    <citation type="submission" date="2018-04" db="UniProtKB">
        <authorList>
            <consortium name="EnsemblFungi"/>
        </authorList>
    </citation>
    <scope>IDENTIFICATION</scope>
    <source>
        <strain evidence="8">R3-111a-1</strain>
    </source>
</reference>
<dbReference type="OrthoDB" id="26681at2759"/>
<feature type="compositionally biased region" description="Polar residues" evidence="4">
    <location>
        <begin position="1274"/>
        <end position="1284"/>
    </location>
</feature>
<feature type="domain" description="BEACH-type PH" evidence="6">
    <location>
        <begin position="1861"/>
        <end position="1995"/>
    </location>
</feature>
<dbReference type="Proteomes" id="UP000006039">
    <property type="component" value="Unassembled WGS sequence"/>
</dbReference>
<feature type="region of interest" description="Disordered" evidence="4">
    <location>
        <begin position="1274"/>
        <end position="1299"/>
    </location>
</feature>
<feature type="region of interest" description="Disordered" evidence="4">
    <location>
        <begin position="1738"/>
        <end position="1774"/>
    </location>
</feature>
<feature type="compositionally biased region" description="Gly residues" evidence="4">
    <location>
        <begin position="2586"/>
        <end position="2595"/>
    </location>
</feature>
<dbReference type="SUPFAM" id="SSF49899">
    <property type="entry name" value="Concanavalin A-like lectins/glucanases"/>
    <property type="match status" value="1"/>
</dbReference>
<dbReference type="PROSITE" id="PS50197">
    <property type="entry name" value="BEACH"/>
    <property type="match status" value="1"/>
</dbReference>
<evidence type="ECO:0000313" key="9">
    <source>
        <dbReference type="Proteomes" id="UP000006039"/>
    </source>
</evidence>
<dbReference type="InterPro" id="IPR019775">
    <property type="entry name" value="WD40_repeat_CS"/>
</dbReference>
<keyword evidence="2" id="KW-0677">Repeat</keyword>